<name>A0A382LAJ5_9ZZZZ</name>
<reference evidence="1" key="1">
    <citation type="submission" date="2018-05" db="EMBL/GenBank/DDBJ databases">
        <authorList>
            <person name="Lanie J.A."/>
            <person name="Ng W.-L."/>
            <person name="Kazmierczak K.M."/>
            <person name="Andrzejewski T.M."/>
            <person name="Davidsen T.M."/>
            <person name="Wayne K.J."/>
            <person name="Tettelin H."/>
            <person name="Glass J.I."/>
            <person name="Rusch D."/>
            <person name="Podicherti R."/>
            <person name="Tsui H.-C.T."/>
            <person name="Winkler M.E."/>
        </authorList>
    </citation>
    <scope>NUCLEOTIDE SEQUENCE</scope>
</reference>
<feature type="non-terminal residue" evidence="1">
    <location>
        <position position="1"/>
    </location>
</feature>
<gene>
    <name evidence="1" type="ORF">METZ01_LOCUS286554</name>
</gene>
<sequence length="56" mass="6117">DKARNIVLAFDKATTKGLGVVSIGNKMIDPPVVKRALKTMEIAVITGLIPKNWKQK</sequence>
<organism evidence="1">
    <name type="scientific">marine metagenome</name>
    <dbReference type="NCBI Taxonomy" id="408172"/>
    <lineage>
        <taxon>unclassified sequences</taxon>
        <taxon>metagenomes</taxon>
        <taxon>ecological metagenomes</taxon>
    </lineage>
</organism>
<protein>
    <recommendedName>
        <fullName evidence="2">HpcH/HpaI aldolase/citrate lyase domain-containing protein</fullName>
    </recommendedName>
</protein>
<evidence type="ECO:0000313" key="1">
    <source>
        <dbReference type="EMBL" id="SVC33700.1"/>
    </source>
</evidence>
<accession>A0A382LAJ5</accession>
<dbReference type="InterPro" id="IPR040442">
    <property type="entry name" value="Pyrv_kinase-like_dom_sf"/>
</dbReference>
<dbReference type="AlphaFoldDB" id="A0A382LAJ5"/>
<proteinExistence type="predicted"/>
<dbReference type="Gene3D" id="3.20.20.60">
    <property type="entry name" value="Phosphoenolpyruvate-binding domains"/>
    <property type="match status" value="1"/>
</dbReference>
<dbReference type="EMBL" id="UINC01085813">
    <property type="protein sequence ID" value="SVC33700.1"/>
    <property type="molecule type" value="Genomic_DNA"/>
</dbReference>
<evidence type="ECO:0008006" key="2">
    <source>
        <dbReference type="Google" id="ProtNLM"/>
    </source>
</evidence>